<evidence type="ECO:0000256" key="5">
    <source>
        <dbReference type="ARBA" id="ARBA00023136"/>
    </source>
</evidence>
<dbReference type="GO" id="GO:0005886">
    <property type="term" value="C:plasma membrane"/>
    <property type="evidence" value="ECO:0007669"/>
    <property type="project" value="UniProtKB-SubCell"/>
</dbReference>
<sequence length="504" mass="54351">MSLIRIAWRNFRFRTLSSLLTTLSLALGVGLVVLVLSIYGIISEAFVRNASVGPNLVVGAAGSGLQLTLNSIFYLSQPIENLDYTDYMDFMSQAQRADQVEQFGGDPSLAEDDGKYYDFLAGGYAIPLALGDYYGTFRLVGTTPDFFEKLRFGPMVDQEFTFRDGRAFVTESEEHGYFEAVLGSRVAAEMGINVGDVIYPTHGDPEGKQHDEAFTVVGVMNPTGTPNDRAAFINLEGFYLMKGHAKPVDSATVFEYTLGESVKQTIASEFDGDLDDAFVETMTDQLNSAVPVAAQTAKDAVAAAELKQQQAQQSAEVTPLSIPEREITAILIRNGNLMFAPMMQNMIKETKTRQAVAPIGEINKLMGAIVGPLLTALMAITLLTCIVAAVGILVAIYNSMNDRRKDIAIMRALGARRGTVTTIILMESLIIALIGGIVGWVSAHAAIFFASGYIESQTGIQVGFLSTSKMEIAVLPLVLILALLAGLLPAWSAYRTDVGSNLSA</sequence>
<evidence type="ECO:0000256" key="1">
    <source>
        <dbReference type="ARBA" id="ARBA00004651"/>
    </source>
</evidence>
<evidence type="ECO:0000259" key="8">
    <source>
        <dbReference type="Pfam" id="PF12704"/>
    </source>
</evidence>
<proteinExistence type="predicted"/>
<evidence type="ECO:0000256" key="2">
    <source>
        <dbReference type="ARBA" id="ARBA00022475"/>
    </source>
</evidence>
<dbReference type="EC" id="3.6.3.-" evidence="9"/>
<feature type="transmembrane region" description="Helical" evidence="6">
    <location>
        <begin position="373"/>
        <end position="397"/>
    </location>
</feature>
<keyword evidence="5 6" id="KW-0472">Membrane</keyword>
<dbReference type="InterPro" id="IPR051125">
    <property type="entry name" value="ABC-4/HrtB_transporter"/>
</dbReference>
<comment type="subcellular location">
    <subcellularLocation>
        <location evidence="1">Cell membrane</location>
        <topology evidence="1">Multi-pass membrane protein</topology>
    </subcellularLocation>
</comment>
<organism evidence="9 10">
    <name type="scientific">Crateriforma conspicua</name>
    <dbReference type="NCBI Taxonomy" id="2527996"/>
    <lineage>
        <taxon>Bacteria</taxon>
        <taxon>Pseudomonadati</taxon>
        <taxon>Planctomycetota</taxon>
        <taxon>Planctomycetia</taxon>
        <taxon>Planctomycetales</taxon>
        <taxon>Planctomycetaceae</taxon>
        <taxon>Crateriforma</taxon>
    </lineage>
</organism>
<dbReference type="Pfam" id="PF12704">
    <property type="entry name" value="MacB_PCD"/>
    <property type="match status" value="1"/>
</dbReference>
<keyword evidence="9" id="KW-0067">ATP-binding</keyword>
<dbReference type="InterPro" id="IPR025857">
    <property type="entry name" value="MacB_PCD"/>
</dbReference>
<keyword evidence="2" id="KW-1003">Cell membrane</keyword>
<keyword evidence="9" id="KW-0547">Nucleotide-binding</keyword>
<dbReference type="PANTHER" id="PTHR43738">
    <property type="entry name" value="ABC TRANSPORTER, MEMBRANE PROTEIN"/>
    <property type="match status" value="1"/>
</dbReference>
<evidence type="ECO:0000259" key="7">
    <source>
        <dbReference type="Pfam" id="PF02687"/>
    </source>
</evidence>
<keyword evidence="10" id="KW-1185">Reference proteome</keyword>
<feature type="transmembrane region" description="Helical" evidence="6">
    <location>
        <begin position="472"/>
        <end position="494"/>
    </location>
</feature>
<feature type="domain" description="MacB-like periplasmic core" evidence="8">
    <location>
        <begin position="18"/>
        <end position="238"/>
    </location>
</feature>
<comment type="caution">
    <text evidence="9">The sequence shown here is derived from an EMBL/GenBank/DDBJ whole genome shotgun (WGS) entry which is preliminary data.</text>
</comment>
<keyword evidence="9" id="KW-0378">Hydrolase</keyword>
<reference evidence="9 10" key="1">
    <citation type="submission" date="2019-02" db="EMBL/GenBank/DDBJ databases">
        <title>Deep-cultivation of Planctomycetes and their phenomic and genomic characterization uncovers novel biology.</title>
        <authorList>
            <person name="Wiegand S."/>
            <person name="Jogler M."/>
            <person name="Boedeker C."/>
            <person name="Pinto D."/>
            <person name="Vollmers J."/>
            <person name="Rivas-Marin E."/>
            <person name="Kohn T."/>
            <person name="Peeters S.H."/>
            <person name="Heuer A."/>
            <person name="Rast P."/>
            <person name="Oberbeckmann S."/>
            <person name="Bunk B."/>
            <person name="Jeske O."/>
            <person name="Meyerdierks A."/>
            <person name="Storesund J.E."/>
            <person name="Kallscheuer N."/>
            <person name="Luecker S."/>
            <person name="Lage O.M."/>
            <person name="Pohl T."/>
            <person name="Merkel B.J."/>
            <person name="Hornburger P."/>
            <person name="Mueller R.-W."/>
            <person name="Bruemmer F."/>
            <person name="Labrenz M."/>
            <person name="Spormann A.M."/>
            <person name="Op Den Camp H."/>
            <person name="Overmann J."/>
            <person name="Amann R."/>
            <person name="Jetten M.S.M."/>
            <person name="Mascher T."/>
            <person name="Medema M.H."/>
            <person name="Devos D.P."/>
            <person name="Kaster A.-K."/>
            <person name="Ovreas L."/>
            <person name="Rohde M."/>
            <person name="Galperin M.Y."/>
            <person name="Jogler C."/>
        </authorList>
    </citation>
    <scope>NUCLEOTIDE SEQUENCE [LARGE SCALE GENOMIC DNA]</scope>
    <source>
        <strain evidence="9 10">Pan14r</strain>
    </source>
</reference>
<dbReference type="AlphaFoldDB" id="A0A5C5YA35"/>
<evidence type="ECO:0000313" key="10">
    <source>
        <dbReference type="Proteomes" id="UP000317238"/>
    </source>
</evidence>
<dbReference type="Proteomes" id="UP000317238">
    <property type="component" value="Unassembled WGS sequence"/>
</dbReference>
<protein>
    <submittedName>
        <fullName evidence="9">Macrolide export ATP-binding/permease protein MacB</fullName>
        <ecNumber evidence="9">3.6.3.-</ecNumber>
    </submittedName>
</protein>
<dbReference type="Pfam" id="PF02687">
    <property type="entry name" value="FtsX"/>
    <property type="match status" value="1"/>
</dbReference>
<dbReference type="EMBL" id="SJPL01000001">
    <property type="protein sequence ID" value="TWT71185.1"/>
    <property type="molecule type" value="Genomic_DNA"/>
</dbReference>
<evidence type="ECO:0000256" key="3">
    <source>
        <dbReference type="ARBA" id="ARBA00022692"/>
    </source>
</evidence>
<accession>A0A5C5YA35</accession>
<evidence type="ECO:0000256" key="6">
    <source>
        <dbReference type="SAM" id="Phobius"/>
    </source>
</evidence>
<evidence type="ECO:0000256" key="4">
    <source>
        <dbReference type="ARBA" id="ARBA00022989"/>
    </source>
</evidence>
<feature type="domain" description="ABC3 transporter permease C-terminal" evidence="7">
    <location>
        <begin position="379"/>
        <end position="496"/>
    </location>
</feature>
<keyword evidence="4 6" id="KW-1133">Transmembrane helix</keyword>
<dbReference type="PANTHER" id="PTHR43738:SF2">
    <property type="entry name" value="ABC TRANSPORTER PERMEASE"/>
    <property type="match status" value="1"/>
</dbReference>
<dbReference type="GO" id="GO:0016787">
    <property type="term" value="F:hydrolase activity"/>
    <property type="evidence" value="ECO:0007669"/>
    <property type="project" value="UniProtKB-KW"/>
</dbReference>
<keyword evidence="3 6" id="KW-0812">Transmembrane</keyword>
<dbReference type="GO" id="GO:0005524">
    <property type="term" value="F:ATP binding"/>
    <property type="evidence" value="ECO:0007669"/>
    <property type="project" value="UniProtKB-KW"/>
</dbReference>
<name>A0A5C5YA35_9PLAN</name>
<feature type="transmembrane region" description="Helical" evidence="6">
    <location>
        <begin position="418"/>
        <end position="440"/>
    </location>
</feature>
<feature type="transmembrane region" description="Helical" evidence="6">
    <location>
        <begin position="20"/>
        <end position="42"/>
    </location>
</feature>
<gene>
    <name evidence="9" type="primary">macB_6</name>
    <name evidence="9" type="ORF">Pan14r_34950</name>
</gene>
<dbReference type="InterPro" id="IPR003838">
    <property type="entry name" value="ABC3_permease_C"/>
</dbReference>
<dbReference type="RefSeq" id="WP_196784408.1">
    <property type="nucleotide sequence ID" value="NZ_CP036319.1"/>
</dbReference>
<evidence type="ECO:0000313" key="9">
    <source>
        <dbReference type="EMBL" id="TWT71185.1"/>
    </source>
</evidence>